<proteinExistence type="predicted"/>
<accession>A0A0R3SQ38</accession>
<reference evidence="4" key="1">
    <citation type="submission" date="2016-04" db="UniProtKB">
        <authorList>
            <consortium name="WormBaseParasite"/>
        </authorList>
    </citation>
    <scope>IDENTIFICATION</scope>
</reference>
<evidence type="ECO:0000313" key="2">
    <source>
        <dbReference type="EMBL" id="VDL59473.1"/>
    </source>
</evidence>
<feature type="signal peptide" evidence="1">
    <location>
        <begin position="1"/>
        <end position="23"/>
    </location>
</feature>
<dbReference type="Proteomes" id="UP000274504">
    <property type="component" value="Unassembled WGS sequence"/>
</dbReference>
<sequence>MKKYTSLSTYLFLLLLLNRSVLAILTENALTALTFNHHNGVWMNKGIIYSRCTSAQFDRPACANFSLIHSLVTKSQVIRPDCSFLVHRISCALHKLNCPSYPESSFQVKFLFYAAASGFSRWGGSAQSHIALKFTQSEMWGTDVHTSGTVLTFIFAANFQMYDIPCQSSCHATIDICAMQVARSQQHYSSRNWQTHPKRSASVFHSSTSPTYLRPAPSLWQPQLHRIPPSASQSVWPWRPFIPSTSTISTQRRIPRTSLDSADGSDSVWKLQHADCRLLPSGGCDDWARRLVKHHSYYDKDYTSKIRQNSACPQNYQESCGKIFPKHFTKIDWIKGNFTVALVMRVSQTFWWFGKFDRFQPFFRFNVKLTLKSDIMEYNDKIILTNTWPSTCVCPDKLVVGKRYLLLTHSNVSRQTLRITTESVFLEKPKKYTRLILVNLDLIISK</sequence>
<evidence type="ECO:0000313" key="3">
    <source>
        <dbReference type="Proteomes" id="UP000274504"/>
    </source>
</evidence>
<protein>
    <submittedName>
        <fullName evidence="4">ML domain-containing protein</fullName>
    </submittedName>
</protein>
<evidence type="ECO:0000313" key="4">
    <source>
        <dbReference type="WBParaSite" id="HDID_0000715701-mRNA-1"/>
    </source>
</evidence>
<name>A0A0R3SQ38_HYMDI</name>
<reference evidence="2 3" key="2">
    <citation type="submission" date="2018-11" db="EMBL/GenBank/DDBJ databases">
        <authorList>
            <consortium name="Pathogen Informatics"/>
        </authorList>
    </citation>
    <scope>NUCLEOTIDE SEQUENCE [LARGE SCALE GENOMIC DNA]</scope>
</reference>
<feature type="chain" id="PRO_5043131450" evidence="1">
    <location>
        <begin position="24"/>
        <end position="446"/>
    </location>
</feature>
<organism evidence="4">
    <name type="scientific">Hymenolepis diminuta</name>
    <name type="common">Rat tapeworm</name>
    <dbReference type="NCBI Taxonomy" id="6216"/>
    <lineage>
        <taxon>Eukaryota</taxon>
        <taxon>Metazoa</taxon>
        <taxon>Spiralia</taxon>
        <taxon>Lophotrochozoa</taxon>
        <taxon>Platyhelminthes</taxon>
        <taxon>Cestoda</taxon>
        <taxon>Eucestoda</taxon>
        <taxon>Cyclophyllidea</taxon>
        <taxon>Hymenolepididae</taxon>
        <taxon>Hymenolepis</taxon>
    </lineage>
</organism>
<gene>
    <name evidence="2" type="ORF">HDID_LOCUS7155</name>
</gene>
<keyword evidence="1" id="KW-0732">Signal</keyword>
<dbReference type="EMBL" id="UYSG01010909">
    <property type="protein sequence ID" value="VDL59473.1"/>
    <property type="molecule type" value="Genomic_DNA"/>
</dbReference>
<evidence type="ECO:0000256" key="1">
    <source>
        <dbReference type="SAM" id="SignalP"/>
    </source>
</evidence>
<dbReference type="AlphaFoldDB" id="A0A0R3SQ38"/>
<dbReference type="WBParaSite" id="HDID_0000715701-mRNA-1">
    <property type="protein sequence ID" value="HDID_0000715701-mRNA-1"/>
    <property type="gene ID" value="HDID_0000715701"/>
</dbReference>
<dbReference type="OrthoDB" id="6227326at2759"/>